<feature type="compositionally biased region" description="Polar residues" evidence="1">
    <location>
        <begin position="453"/>
        <end position="463"/>
    </location>
</feature>
<feature type="region of interest" description="Disordered" evidence="1">
    <location>
        <begin position="102"/>
        <end position="121"/>
    </location>
</feature>
<dbReference type="VEuPathDB" id="VectorBase:RSAN_041352"/>
<feature type="compositionally biased region" description="Basic and acidic residues" evidence="1">
    <location>
        <begin position="1041"/>
        <end position="1062"/>
    </location>
</feature>
<feature type="domain" description="Transposable element P transposase-like GTP-binding insertion" evidence="2">
    <location>
        <begin position="727"/>
        <end position="777"/>
    </location>
</feature>
<reference evidence="3" key="1">
    <citation type="journal article" date="2020" name="Cell">
        <title>Large-Scale Comparative Analyses of Tick Genomes Elucidate Their Genetic Diversity and Vector Capacities.</title>
        <authorList>
            <consortium name="Tick Genome and Microbiome Consortium (TIGMIC)"/>
            <person name="Jia N."/>
            <person name="Wang J."/>
            <person name="Shi W."/>
            <person name="Du L."/>
            <person name="Sun Y."/>
            <person name="Zhan W."/>
            <person name="Jiang J.F."/>
            <person name="Wang Q."/>
            <person name="Zhang B."/>
            <person name="Ji P."/>
            <person name="Bell-Sakyi L."/>
            <person name="Cui X.M."/>
            <person name="Yuan T.T."/>
            <person name="Jiang B.G."/>
            <person name="Yang W.F."/>
            <person name="Lam T.T."/>
            <person name="Chang Q.C."/>
            <person name="Ding S.J."/>
            <person name="Wang X.J."/>
            <person name="Zhu J.G."/>
            <person name="Ruan X.D."/>
            <person name="Zhao L."/>
            <person name="Wei J.T."/>
            <person name="Ye R.Z."/>
            <person name="Que T.C."/>
            <person name="Du C.H."/>
            <person name="Zhou Y.H."/>
            <person name="Cheng J.X."/>
            <person name="Dai P.F."/>
            <person name="Guo W.B."/>
            <person name="Han X.H."/>
            <person name="Huang E.J."/>
            <person name="Li L.F."/>
            <person name="Wei W."/>
            <person name="Gao Y.C."/>
            <person name="Liu J.Z."/>
            <person name="Shao H.Z."/>
            <person name="Wang X."/>
            <person name="Wang C.C."/>
            <person name="Yang T.C."/>
            <person name="Huo Q.B."/>
            <person name="Li W."/>
            <person name="Chen H.Y."/>
            <person name="Chen S.E."/>
            <person name="Zhou L.G."/>
            <person name="Ni X.B."/>
            <person name="Tian J.H."/>
            <person name="Sheng Y."/>
            <person name="Liu T."/>
            <person name="Pan Y.S."/>
            <person name="Xia L.Y."/>
            <person name="Li J."/>
            <person name="Zhao F."/>
            <person name="Cao W.C."/>
        </authorList>
    </citation>
    <scope>NUCLEOTIDE SEQUENCE</scope>
    <source>
        <strain evidence="3">Rsan-2018</strain>
    </source>
</reference>
<feature type="compositionally biased region" description="Low complexity" evidence="1">
    <location>
        <begin position="260"/>
        <end position="294"/>
    </location>
</feature>
<proteinExistence type="predicted"/>
<name>A0A9D4Q814_RHISA</name>
<feature type="compositionally biased region" description="Polar residues" evidence="1">
    <location>
        <begin position="332"/>
        <end position="348"/>
    </location>
</feature>
<dbReference type="EMBL" id="JABSTV010001248">
    <property type="protein sequence ID" value="KAH7969529.1"/>
    <property type="molecule type" value="Genomic_DNA"/>
</dbReference>
<dbReference type="Proteomes" id="UP000821837">
    <property type="component" value="Unassembled WGS sequence"/>
</dbReference>
<sequence>MKGAERGKERKDPQRPSRAGRRPSEEHADRVPRLAMDYGSPQDIQAYYDVSYYGLGPEADQPRAGEPTDLRWYVASQRRRSSGQTQVSIFSEDELDRYATIRSSAARPGVPPGSNYGGLRRKSTNLDRYVNLSESVNTVTDLSAVSEQLLQLSQLQLPRYVPHLAQIPEMTPLSAELAQSKDATAAFTETAAPPPTPVPIRVPKAPVPHVESPIIVASAFEQKSAYSGKWTQPNVFSHSASTVRSDPEDINKAAVSNAFSSQPSGSSSGTSSSESSGSSSYSSDYESDTSQSISAFGGTVSKSTRASYNEKPPASIAGTPSSVPRTVSSTTMTYTAAKSPDTTVSYASKHSPEVSKKSGGHRSSARTPPSQARTPAELLRSKSKTPPSIAATMIRTSFRSRSKTPASSAKTRSSPRSLSKTPTSIAKTTPISTRPPTPANPTPPPSPKTPTSILRSPQRSSAKTIASQLQAIAAEDQEQMIESMIRESFIKTSEYALPVHISQRGSEGERNPEVDNDGFHSQRTINSQESRLPSVIQHFSQNMENNNRVSSGRFQSVIKQTSYLPSRHSLSHEEAVTPKLNPHSDALIRHGVAQVVRVPVTSVSVPVAKGARATKEYSMDVSSVSRLTRPTAAAPMSASFVHSVDTYAQPIRESRRHLQKPTSTQTSTKRKSRSSKAIQHPDQTEYIKLPLPEGALDSSNFQSSEGSSGRPRMNPSKDRAKTDGSMLMHLCVAINLLSRSTAIGLDVYRRLKQAGLEDCEGTATFTRMINDLFDALNRFFGITRSFGGDEDHPTILSFSHIYRLLSLYAPVKASIAGNVQEEPTLILATVQGTMKQGKKQQLATYEKLRETISGKLSEVCLPGISSASQSGPTPLPDHGYALPAAQECVVYYLCGYIVHSFLKHVYCAACISGIQSTNTQCPVSLLTLAREFRSGSLKYPSTELYTMFKRVEEKLSLVLEENHLCADMFWDALDVIKDCDVSSEAAVNEEPSGPCKQLDQICPDQPVKEQAVPSETSSEEAPDKSASVPQQPFHPASVSEDDMHPMRGTDDEQTTHDAKHVT</sequence>
<feature type="compositionally biased region" description="Low complexity" evidence="1">
    <location>
        <begin position="698"/>
        <end position="708"/>
    </location>
</feature>
<dbReference type="Pfam" id="PF21788">
    <property type="entry name" value="TNP-like_GBD"/>
    <property type="match status" value="1"/>
</dbReference>
<evidence type="ECO:0000256" key="1">
    <source>
        <dbReference type="SAM" id="MobiDB-lite"/>
    </source>
</evidence>
<gene>
    <name evidence="3" type="ORF">HPB52_019305</name>
</gene>
<keyword evidence="4" id="KW-1185">Reference proteome</keyword>
<evidence type="ECO:0000313" key="4">
    <source>
        <dbReference type="Proteomes" id="UP000821837"/>
    </source>
</evidence>
<feature type="region of interest" description="Disordered" evidence="1">
    <location>
        <begin position="257"/>
        <end position="463"/>
    </location>
</feature>
<dbReference type="InterPro" id="IPR048366">
    <property type="entry name" value="TNP-like_GBD"/>
</dbReference>
<feature type="compositionally biased region" description="Basic and acidic residues" evidence="1">
    <location>
        <begin position="1"/>
        <end position="15"/>
    </location>
</feature>
<feature type="region of interest" description="Disordered" evidence="1">
    <location>
        <begin position="1"/>
        <end position="40"/>
    </location>
</feature>
<evidence type="ECO:0000313" key="3">
    <source>
        <dbReference type="EMBL" id="KAH7969529.1"/>
    </source>
</evidence>
<feature type="region of interest" description="Disordered" evidence="1">
    <location>
        <begin position="651"/>
        <end position="721"/>
    </location>
</feature>
<dbReference type="VEuPathDB" id="VectorBase:RSAN_041390"/>
<feature type="compositionally biased region" description="Basic and acidic residues" evidence="1">
    <location>
        <begin position="22"/>
        <end position="32"/>
    </location>
</feature>
<comment type="caution">
    <text evidence="3">The sequence shown here is derived from an EMBL/GenBank/DDBJ whole genome shotgun (WGS) entry which is preliminary data.</text>
</comment>
<protein>
    <recommendedName>
        <fullName evidence="2">Transposable element P transposase-like GTP-binding insertion domain-containing protein</fullName>
    </recommendedName>
</protein>
<reference evidence="3" key="2">
    <citation type="submission" date="2021-09" db="EMBL/GenBank/DDBJ databases">
        <authorList>
            <person name="Jia N."/>
            <person name="Wang J."/>
            <person name="Shi W."/>
            <person name="Du L."/>
            <person name="Sun Y."/>
            <person name="Zhan W."/>
            <person name="Jiang J."/>
            <person name="Wang Q."/>
            <person name="Zhang B."/>
            <person name="Ji P."/>
            <person name="Sakyi L.B."/>
            <person name="Cui X."/>
            <person name="Yuan T."/>
            <person name="Jiang B."/>
            <person name="Yang W."/>
            <person name="Lam T.T.-Y."/>
            <person name="Chang Q."/>
            <person name="Ding S."/>
            <person name="Wang X."/>
            <person name="Zhu J."/>
            <person name="Ruan X."/>
            <person name="Zhao L."/>
            <person name="Wei J."/>
            <person name="Que T."/>
            <person name="Du C."/>
            <person name="Cheng J."/>
            <person name="Dai P."/>
            <person name="Han X."/>
            <person name="Huang E."/>
            <person name="Gao Y."/>
            <person name="Liu J."/>
            <person name="Shao H."/>
            <person name="Ye R."/>
            <person name="Li L."/>
            <person name="Wei W."/>
            <person name="Wang X."/>
            <person name="Wang C."/>
            <person name="Huo Q."/>
            <person name="Li W."/>
            <person name="Guo W."/>
            <person name="Chen H."/>
            <person name="Chen S."/>
            <person name="Zhou L."/>
            <person name="Zhou L."/>
            <person name="Ni X."/>
            <person name="Tian J."/>
            <person name="Zhou Y."/>
            <person name="Sheng Y."/>
            <person name="Liu T."/>
            <person name="Pan Y."/>
            <person name="Xia L."/>
            <person name="Li J."/>
            <person name="Zhao F."/>
            <person name="Cao W."/>
        </authorList>
    </citation>
    <scope>NUCLEOTIDE SEQUENCE</scope>
    <source>
        <strain evidence="3">Rsan-2018</strain>
        <tissue evidence="3">Larvae</tissue>
    </source>
</reference>
<dbReference type="VEuPathDB" id="VectorBase:RSAN_051798"/>
<feature type="compositionally biased region" description="Polar residues" evidence="1">
    <location>
        <begin position="394"/>
        <end position="431"/>
    </location>
</feature>
<feature type="compositionally biased region" description="Pro residues" evidence="1">
    <location>
        <begin position="433"/>
        <end position="448"/>
    </location>
</feature>
<feature type="region of interest" description="Disordered" evidence="1">
    <location>
        <begin position="988"/>
        <end position="1062"/>
    </location>
</feature>
<evidence type="ECO:0000259" key="2">
    <source>
        <dbReference type="Pfam" id="PF21788"/>
    </source>
</evidence>
<dbReference type="AlphaFoldDB" id="A0A9D4Q814"/>
<feature type="compositionally biased region" description="Low complexity" evidence="1">
    <location>
        <begin position="319"/>
        <end position="331"/>
    </location>
</feature>
<accession>A0A9D4Q814</accession>
<organism evidence="3 4">
    <name type="scientific">Rhipicephalus sanguineus</name>
    <name type="common">Brown dog tick</name>
    <name type="synonym">Ixodes sanguineus</name>
    <dbReference type="NCBI Taxonomy" id="34632"/>
    <lineage>
        <taxon>Eukaryota</taxon>
        <taxon>Metazoa</taxon>
        <taxon>Ecdysozoa</taxon>
        <taxon>Arthropoda</taxon>
        <taxon>Chelicerata</taxon>
        <taxon>Arachnida</taxon>
        <taxon>Acari</taxon>
        <taxon>Parasitiformes</taxon>
        <taxon>Ixodida</taxon>
        <taxon>Ixodoidea</taxon>
        <taxon>Ixodidae</taxon>
        <taxon>Rhipicephalinae</taxon>
        <taxon>Rhipicephalus</taxon>
        <taxon>Rhipicephalus</taxon>
    </lineage>
</organism>